<reference evidence="10" key="1">
    <citation type="journal article" date="2014" name="Int. J. Syst. Evol. Microbiol.">
        <title>Complete genome sequence of Corynebacterium casei LMG S-19264T (=DSM 44701T), isolated from a smear-ripened cheese.</title>
        <authorList>
            <consortium name="US DOE Joint Genome Institute (JGI-PGF)"/>
            <person name="Walter F."/>
            <person name="Albersmeier A."/>
            <person name="Kalinowski J."/>
            <person name="Ruckert C."/>
        </authorList>
    </citation>
    <scope>NUCLEOTIDE SEQUENCE</scope>
    <source>
        <strain evidence="10">CGMCC 1.15360</strain>
    </source>
</reference>
<feature type="domain" description="ABC transporter" evidence="8">
    <location>
        <begin position="350"/>
        <end position="566"/>
    </location>
</feature>
<dbReference type="GO" id="GO:0140359">
    <property type="term" value="F:ABC-type transporter activity"/>
    <property type="evidence" value="ECO:0007669"/>
    <property type="project" value="InterPro"/>
</dbReference>
<evidence type="ECO:0000256" key="7">
    <source>
        <dbReference type="SAM" id="Phobius"/>
    </source>
</evidence>
<feature type="transmembrane region" description="Helical" evidence="7">
    <location>
        <begin position="268"/>
        <end position="295"/>
    </location>
</feature>
<dbReference type="InterPro" id="IPR003439">
    <property type="entry name" value="ABC_transporter-like_ATP-bd"/>
</dbReference>
<protein>
    <submittedName>
        <fullName evidence="10">ABC transporter ATP-binding protein</fullName>
    </submittedName>
</protein>
<keyword evidence="3" id="KW-0547">Nucleotide-binding</keyword>
<comment type="caution">
    <text evidence="10">The sequence shown here is derived from an EMBL/GenBank/DDBJ whole genome shotgun (WGS) entry which is preliminary data.</text>
</comment>
<dbReference type="SUPFAM" id="SSF52540">
    <property type="entry name" value="P-loop containing nucleoside triphosphate hydrolases"/>
    <property type="match status" value="1"/>
</dbReference>
<evidence type="ECO:0000313" key="10">
    <source>
        <dbReference type="EMBL" id="GGD61112.1"/>
    </source>
</evidence>
<evidence type="ECO:0000256" key="6">
    <source>
        <dbReference type="ARBA" id="ARBA00023136"/>
    </source>
</evidence>
<keyword evidence="5 7" id="KW-1133">Transmembrane helix</keyword>
<dbReference type="PROSITE" id="PS50893">
    <property type="entry name" value="ABC_TRANSPORTER_2"/>
    <property type="match status" value="1"/>
</dbReference>
<dbReference type="InterPro" id="IPR011527">
    <property type="entry name" value="ABC1_TM_dom"/>
</dbReference>
<evidence type="ECO:0000256" key="1">
    <source>
        <dbReference type="ARBA" id="ARBA00004651"/>
    </source>
</evidence>
<dbReference type="PROSITE" id="PS50929">
    <property type="entry name" value="ABC_TM1F"/>
    <property type="match status" value="1"/>
</dbReference>
<evidence type="ECO:0000256" key="2">
    <source>
        <dbReference type="ARBA" id="ARBA00022692"/>
    </source>
</evidence>
<feature type="transmembrane region" description="Helical" evidence="7">
    <location>
        <begin position="71"/>
        <end position="89"/>
    </location>
</feature>
<dbReference type="InterPro" id="IPR027417">
    <property type="entry name" value="P-loop_NTPase"/>
</dbReference>
<feature type="transmembrane region" description="Helical" evidence="7">
    <location>
        <begin position="150"/>
        <end position="167"/>
    </location>
</feature>
<feature type="transmembrane region" description="Helical" evidence="7">
    <location>
        <begin position="173"/>
        <end position="192"/>
    </location>
</feature>
<dbReference type="Pfam" id="PF00005">
    <property type="entry name" value="ABC_tran"/>
    <property type="match status" value="1"/>
</dbReference>
<comment type="subcellular location">
    <subcellularLocation>
        <location evidence="1">Cell membrane</location>
        <topology evidence="1">Multi-pass membrane protein</topology>
    </subcellularLocation>
</comment>
<dbReference type="InterPro" id="IPR003593">
    <property type="entry name" value="AAA+_ATPase"/>
</dbReference>
<evidence type="ECO:0000259" key="8">
    <source>
        <dbReference type="PROSITE" id="PS50893"/>
    </source>
</evidence>
<dbReference type="InterPro" id="IPR017871">
    <property type="entry name" value="ABC_transporter-like_CS"/>
</dbReference>
<accession>A0A916YTV4</accession>
<gene>
    <name evidence="10" type="ORF">GCM10010990_08330</name>
</gene>
<organism evidence="10 11">
    <name type="scientific">Croceicoccus mobilis</name>
    <dbReference type="NCBI Taxonomy" id="1703339"/>
    <lineage>
        <taxon>Bacteria</taxon>
        <taxon>Pseudomonadati</taxon>
        <taxon>Pseudomonadota</taxon>
        <taxon>Alphaproteobacteria</taxon>
        <taxon>Sphingomonadales</taxon>
        <taxon>Erythrobacteraceae</taxon>
        <taxon>Croceicoccus</taxon>
    </lineage>
</organism>
<dbReference type="AlphaFoldDB" id="A0A916YTV4"/>
<dbReference type="InterPro" id="IPR036640">
    <property type="entry name" value="ABC1_TM_sf"/>
</dbReference>
<keyword evidence="4 10" id="KW-0067">ATP-binding</keyword>
<evidence type="ECO:0000256" key="4">
    <source>
        <dbReference type="ARBA" id="ARBA00022840"/>
    </source>
</evidence>
<dbReference type="EMBL" id="BMIP01000001">
    <property type="protein sequence ID" value="GGD61112.1"/>
    <property type="molecule type" value="Genomic_DNA"/>
</dbReference>
<dbReference type="Gene3D" id="1.20.1560.10">
    <property type="entry name" value="ABC transporter type 1, transmembrane domain"/>
    <property type="match status" value="1"/>
</dbReference>
<keyword evidence="6 7" id="KW-0472">Membrane</keyword>
<dbReference type="Proteomes" id="UP000612349">
    <property type="component" value="Unassembled WGS sequence"/>
</dbReference>
<dbReference type="PROSITE" id="PS00211">
    <property type="entry name" value="ABC_TRANSPORTER_1"/>
    <property type="match status" value="1"/>
</dbReference>
<evidence type="ECO:0000313" key="11">
    <source>
        <dbReference type="Proteomes" id="UP000612349"/>
    </source>
</evidence>
<dbReference type="PANTHER" id="PTHR24221">
    <property type="entry name" value="ATP-BINDING CASSETTE SUB-FAMILY B"/>
    <property type="match status" value="1"/>
</dbReference>
<evidence type="ECO:0000256" key="3">
    <source>
        <dbReference type="ARBA" id="ARBA00022741"/>
    </source>
</evidence>
<keyword evidence="2 7" id="KW-0812">Transmembrane</keyword>
<name>A0A916YTV4_9SPHN</name>
<dbReference type="Pfam" id="PF00664">
    <property type="entry name" value="ABC_membrane"/>
    <property type="match status" value="1"/>
</dbReference>
<dbReference type="SUPFAM" id="SSF90123">
    <property type="entry name" value="ABC transporter transmembrane region"/>
    <property type="match status" value="1"/>
</dbReference>
<proteinExistence type="predicted"/>
<dbReference type="CDD" id="cd03228">
    <property type="entry name" value="ABCC_MRP_Like"/>
    <property type="match status" value="1"/>
</dbReference>
<dbReference type="GO" id="GO:0034040">
    <property type="term" value="F:ATPase-coupled lipid transmembrane transporter activity"/>
    <property type="evidence" value="ECO:0007669"/>
    <property type="project" value="TreeGrafter"/>
</dbReference>
<evidence type="ECO:0000256" key="5">
    <source>
        <dbReference type="ARBA" id="ARBA00022989"/>
    </source>
</evidence>
<dbReference type="OrthoDB" id="5288711at2"/>
<dbReference type="InterPro" id="IPR039421">
    <property type="entry name" value="Type_1_exporter"/>
</dbReference>
<feature type="domain" description="ABC transmembrane type-1" evidence="9">
    <location>
        <begin position="18"/>
        <end position="277"/>
    </location>
</feature>
<keyword evidence="11" id="KW-1185">Reference proteome</keyword>
<sequence length="566" mass="59319">MIHAAITLLRSLPPGRLAMLFALMLAAALSEGVGLLMLVPMLSLLSGGESVAAGLPGWAAGLVPAMADGPGIAGLLGIFVALVAARAVLTFRLGVLQMQIQHRLVDEWRMRILDGLLAAGWRRLAQMRQAANASVLITQVDNIGDGFGRLLLLVTSAVTLAVIWAAAIALSPLVALIAALGGLAVLALFARLRRHAHAMGTHVIDQYETLQGEAQETLGALRLIKTHGRENSVSGRFAQAVRRLRQAQIAFLSSSTGSRAALQSGGALVLALVVWTAWSRGLALAVLLPLVVLFARSVPLLNSLQAGLQQWAHVLPAIQRAETLLAQLADAREPEAEPSMVARPEREIALHNVSLVHADRGVPALDDVSLVLPVGTMTALVGPSGAGKTSVADLFGALFAPDSGTLSIDGGALTGGALTGWRRQVAYLHQEPVLFHMTIRDNLLWAVPEADDAALEAALRAASAEFVLSLPGGMDTMVGDAGRRLSGGERQRIALARALLSDPALLILDEATSALDTGNEAAIARAVAGMREGRTILVISHRGALTDMADRIVTLCEGRVESVSEC</sequence>
<dbReference type="GO" id="GO:0005524">
    <property type="term" value="F:ATP binding"/>
    <property type="evidence" value="ECO:0007669"/>
    <property type="project" value="UniProtKB-KW"/>
</dbReference>
<dbReference type="PANTHER" id="PTHR24221:SF632">
    <property type="entry name" value="ATP-DEPENDENT LIPID A-CORE FLIPPASE"/>
    <property type="match status" value="1"/>
</dbReference>
<dbReference type="RefSeq" id="WP_082922311.1">
    <property type="nucleotide sequence ID" value="NZ_BMIP01000001.1"/>
</dbReference>
<evidence type="ECO:0000259" key="9">
    <source>
        <dbReference type="PROSITE" id="PS50929"/>
    </source>
</evidence>
<dbReference type="GO" id="GO:0005886">
    <property type="term" value="C:plasma membrane"/>
    <property type="evidence" value="ECO:0007669"/>
    <property type="project" value="UniProtKB-SubCell"/>
</dbReference>
<dbReference type="Gene3D" id="3.40.50.300">
    <property type="entry name" value="P-loop containing nucleotide triphosphate hydrolases"/>
    <property type="match status" value="1"/>
</dbReference>
<dbReference type="SMART" id="SM00382">
    <property type="entry name" value="AAA"/>
    <property type="match status" value="1"/>
</dbReference>
<dbReference type="GO" id="GO:0016887">
    <property type="term" value="F:ATP hydrolysis activity"/>
    <property type="evidence" value="ECO:0007669"/>
    <property type="project" value="InterPro"/>
</dbReference>
<reference evidence="10" key="2">
    <citation type="submission" date="2020-09" db="EMBL/GenBank/DDBJ databases">
        <authorList>
            <person name="Sun Q."/>
            <person name="Zhou Y."/>
        </authorList>
    </citation>
    <scope>NUCLEOTIDE SEQUENCE</scope>
    <source>
        <strain evidence="10">CGMCC 1.15360</strain>
    </source>
</reference>